<sequence>MGFTAMAFRRSRATRPGGASQLSRAAMQGQHMAKAPSAEPERASHLIAEVDDGRPDRHHHQRAPQGSLHAAGEVGSVGSPSPRDFDGCRELRQEYIPLPGGVPGQMYLD</sequence>
<keyword evidence="5" id="KW-1185">Reference proteome</keyword>
<comment type="caution">
    <text evidence="3">The sequence shown here is derived from an EMBL/GenBank/DDBJ whole genome shotgun (WGS) entry which is preliminary data.</text>
</comment>
<accession>A0A2U3EMS5</accession>
<evidence type="ECO:0000313" key="3">
    <source>
        <dbReference type="EMBL" id="PWI75793.1"/>
    </source>
</evidence>
<dbReference type="Proteomes" id="UP000245956">
    <property type="component" value="Unassembled WGS sequence"/>
</dbReference>
<evidence type="ECO:0000256" key="1">
    <source>
        <dbReference type="SAM" id="MobiDB-lite"/>
    </source>
</evidence>
<dbReference type="EMBL" id="JAWRVI010000011">
    <property type="protein sequence ID" value="KAK4091490.1"/>
    <property type="molecule type" value="Genomic_DNA"/>
</dbReference>
<gene>
    <name evidence="3" type="ORF">PCL_06451</name>
    <name evidence="2" type="ORF">Purlil1_3920</name>
</gene>
<organism evidence="3 4">
    <name type="scientific">Purpureocillium lilacinum</name>
    <name type="common">Paecilomyces lilacinus</name>
    <dbReference type="NCBI Taxonomy" id="33203"/>
    <lineage>
        <taxon>Eukaryota</taxon>
        <taxon>Fungi</taxon>
        <taxon>Dikarya</taxon>
        <taxon>Ascomycota</taxon>
        <taxon>Pezizomycotina</taxon>
        <taxon>Sordariomycetes</taxon>
        <taxon>Hypocreomycetidae</taxon>
        <taxon>Hypocreales</taxon>
        <taxon>Ophiocordycipitaceae</taxon>
        <taxon>Purpureocillium</taxon>
    </lineage>
</organism>
<dbReference type="Proteomes" id="UP001287286">
    <property type="component" value="Unassembled WGS sequence"/>
</dbReference>
<evidence type="ECO:0000313" key="4">
    <source>
        <dbReference type="Proteomes" id="UP000245956"/>
    </source>
</evidence>
<evidence type="ECO:0000313" key="2">
    <source>
        <dbReference type="EMBL" id="KAK4091490.1"/>
    </source>
</evidence>
<dbReference type="EMBL" id="LCWV01000002">
    <property type="protein sequence ID" value="PWI75793.1"/>
    <property type="molecule type" value="Genomic_DNA"/>
</dbReference>
<protein>
    <submittedName>
        <fullName evidence="3">Uncharacterized protein</fullName>
    </submittedName>
</protein>
<reference evidence="3 4" key="2">
    <citation type="journal article" date="2016" name="Front. Microbiol.">
        <title>Genome and transcriptome sequences reveal the specific parasitism of the nematophagous Purpureocillium lilacinum 36-1.</title>
        <authorList>
            <person name="Xie J."/>
            <person name="Li S."/>
            <person name="Mo C."/>
            <person name="Xiao X."/>
            <person name="Peng D."/>
            <person name="Wang G."/>
            <person name="Xiao Y."/>
        </authorList>
    </citation>
    <scope>NUCLEOTIDE SEQUENCE [LARGE SCALE GENOMIC DNA]</scope>
    <source>
        <strain evidence="3 4">36-1</strain>
    </source>
</reference>
<reference evidence="2" key="3">
    <citation type="submission" date="2023-11" db="EMBL/GenBank/DDBJ databases">
        <authorList>
            <person name="Beijen E."/>
            <person name="Ohm R.A."/>
        </authorList>
    </citation>
    <scope>NUCLEOTIDE SEQUENCE</scope>
    <source>
        <strain evidence="2">CBS 150709</strain>
    </source>
</reference>
<name>A0A2U3EMS5_PURLI</name>
<reference evidence="3" key="1">
    <citation type="submission" date="2015-05" db="EMBL/GenBank/DDBJ databases">
        <authorList>
            <person name="Wang D.B."/>
            <person name="Wang M."/>
        </authorList>
    </citation>
    <scope>NUCLEOTIDE SEQUENCE</scope>
    <source>
        <strain evidence="3">36-1</strain>
    </source>
</reference>
<feature type="region of interest" description="Disordered" evidence="1">
    <location>
        <begin position="1"/>
        <end position="87"/>
    </location>
</feature>
<proteinExistence type="predicted"/>
<evidence type="ECO:0000313" key="5">
    <source>
        <dbReference type="Proteomes" id="UP001287286"/>
    </source>
</evidence>
<reference evidence="2 5" key="4">
    <citation type="journal article" date="2024" name="Microbiol. Resour. Announc.">
        <title>Genome annotations for the ascomycete fungi Trichoderma harzianum, Trichoderma aggressivum, and Purpureocillium lilacinum.</title>
        <authorList>
            <person name="Beijen E.P.W."/>
            <person name="Ohm R.A."/>
        </authorList>
    </citation>
    <scope>NUCLEOTIDE SEQUENCE [LARGE SCALE GENOMIC DNA]</scope>
    <source>
        <strain evidence="2 5">CBS 150709</strain>
    </source>
</reference>
<dbReference type="AlphaFoldDB" id="A0A2U3EMS5"/>